<dbReference type="InterPro" id="IPR036388">
    <property type="entry name" value="WH-like_DNA-bd_sf"/>
</dbReference>
<comment type="caution">
    <text evidence="2">The sequence shown here is derived from an EMBL/GenBank/DDBJ whole genome shotgun (WGS) entry which is preliminary data.</text>
</comment>
<dbReference type="AlphaFoldDB" id="A0A2H0BCU1"/>
<dbReference type="InterPro" id="IPR002481">
    <property type="entry name" value="FUR"/>
</dbReference>
<evidence type="ECO:0008006" key="4">
    <source>
        <dbReference type="Google" id="ProtNLM"/>
    </source>
</evidence>
<dbReference type="Gene3D" id="1.10.10.10">
    <property type="entry name" value="Winged helix-like DNA-binding domain superfamily/Winged helix DNA-binding domain"/>
    <property type="match status" value="1"/>
</dbReference>
<accession>A0A2H0BCU1</accession>
<reference evidence="2 3" key="1">
    <citation type="submission" date="2017-09" db="EMBL/GenBank/DDBJ databases">
        <title>Depth-based differentiation of microbial function through sediment-hosted aquifers and enrichment of novel symbionts in the deep terrestrial subsurface.</title>
        <authorList>
            <person name="Probst A.J."/>
            <person name="Ladd B."/>
            <person name="Jarett J.K."/>
            <person name="Geller-Mcgrath D.E."/>
            <person name="Sieber C.M."/>
            <person name="Emerson J.B."/>
            <person name="Anantharaman K."/>
            <person name="Thomas B.C."/>
            <person name="Malmstrom R."/>
            <person name="Stieglmeier M."/>
            <person name="Klingl A."/>
            <person name="Woyke T."/>
            <person name="Ryan C.M."/>
            <person name="Banfield J.F."/>
        </authorList>
    </citation>
    <scope>NUCLEOTIDE SEQUENCE [LARGE SCALE GENOMIC DNA]</scope>
    <source>
        <strain evidence="2">CG22_combo_CG10-13_8_21_14_all_42_17</strain>
    </source>
</reference>
<dbReference type="SUPFAM" id="SSF46785">
    <property type="entry name" value="Winged helix' DNA-binding domain"/>
    <property type="match status" value="1"/>
</dbReference>
<protein>
    <recommendedName>
        <fullName evidence="4">Transcriptional repressor</fullName>
    </recommendedName>
</protein>
<dbReference type="GO" id="GO:0046872">
    <property type="term" value="F:metal ion binding"/>
    <property type="evidence" value="ECO:0007669"/>
    <property type="project" value="UniProtKB-KW"/>
</dbReference>
<keyword evidence="1" id="KW-0862">Zinc</keyword>
<feature type="binding site" evidence="1">
    <location>
        <position position="86"/>
    </location>
    <ligand>
        <name>Zn(2+)</name>
        <dbReference type="ChEBI" id="CHEBI:29105"/>
    </ligand>
</feature>
<feature type="binding site" evidence="1">
    <location>
        <position position="123"/>
    </location>
    <ligand>
        <name>Zn(2+)</name>
        <dbReference type="ChEBI" id="CHEBI:29105"/>
    </ligand>
</feature>
<proteinExistence type="predicted"/>
<dbReference type="Pfam" id="PF01475">
    <property type="entry name" value="FUR"/>
    <property type="match status" value="1"/>
</dbReference>
<keyword evidence="1" id="KW-0479">Metal-binding</keyword>
<dbReference type="Proteomes" id="UP000229794">
    <property type="component" value="Unassembled WGS sequence"/>
</dbReference>
<dbReference type="InterPro" id="IPR036390">
    <property type="entry name" value="WH_DNA-bd_sf"/>
</dbReference>
<evidence type="ECO:0000313" key="2">
    <source>
        <dbReference type="EMBL" id="PIP55503.1"/>
    </source>
</evidence>
<dbReference type="EMBL" id="PCST01000037">
    <property type="protein sequence ID" value="PIP55503.1"/>
    <property type="molecule type" value="Genomic_DNA"/>
</dbReference>
<evidence type="ECO:0000313" key="3">
    <source>
        <dbReference type="Proteomes" id="UP000229794"/>
    </source>
</evidence>
<name>A0A2H0BCU1_9BACT</name>
<organism evidence="2 3">
    <name type="scientific">Candidatus Zambryskibacteria bacterium CG22_combo_CG10-13_8_21_14_all_42_17</name>
    <dbReference type="NCBI Taxonomy" id="1975118"/>
    <lineage>
        <taxon>Bacteria</taxon>
        <taxon>Candidatus Zambryskiibacteriota</taxon>
    </lineage>
</organism>
<evidence type="ECO:0000256" key="1">
    <source>
        <dbReference type="PIRSR" id="PIRSR602481-1"/>
    </source>
</evidence>
<gene>
    <name evidence="2" type="ORF">COX06_02780</name>
</gene>
<comment type="cofactor">
    <cofactor evidence="1">
        <name>Zn(2+)</name>
        <dbReference type="ChEBI" id="CHEBI:29105"/>
    </cofactor>
    <text evidence="1">Binds 1 zinc ion per subunit.</text>
</comment>
<feature type="binding site" evidence="1">
    <location>
        <position position="83"/>
    </location>
    <ligand>
        <name>Zn(2+)</name>
        <dbReference type="ChEBI" id="CHEBI:29105"/>
    </ligand>
</feature>
<sequence length="124" mass="14256">MQVTCNMMTRSHSTINKKKIQEILASSHLLSAPEILRKYPEMEESTLYRNLKKMLDCGSIRTVVIGSNIYYEKIADNHHHLVCSVCHVVWPVHFDLKLPKKMSGLRVSIKDIDLMIRVICESCA</sequence>
<feature type="binding site" evidence="1">
    <location>
        <position position="120"/>
    </location>
    <ligand>
        <name>Zn(2+)</name>
        <dbReference type="ChEBI" id="CHEBI:29105"/>
    </ligand>
</feature>
<dbReference type="GO" id="GO:0003700">
    <property type="term" value="F:DNA-binding transcription factor activity"/>
    <property type="evidence" value="ECO:0007669"/>
    <property type="project" value="InterPro"/>
</dbReference>